<evidence type="ECO:0000313" key="4">
    <source>
        <dbReference type="Proteomes" id="UP001528912"/>
    </source>
</evidence>
<name>A0ABT6C3W7_9MICO</name>
<organism evidence="3 4">
    <name type="scientific">Luteipulveratus flavus</name>
    <dbReference type="NCBI Taxonomy" id="3031728"/>
    <lineage>
        <taxon>Bacteria</taxon>
        <taxon>Bacillati</taxon>
        <taxon>Actinomycetota</taxon>
        <taxon>Actinomycetes</taxon>
        <taxon>Micrococcales</taxon>
        <taxon>Dermacoccaceae</taxon>
        <taxon>Luteipulveratus</taxon>
    </lineage>
</organism>
<feature type="region of interest" description="Disordered" evidence="2">
    <location>
        <begin position="21"/>
        <end position="58"/>
    </location>
</feature>
<sequence>MSATAAVLALSGTGLVAYGLSKQDTATPPSPGRSTAAAESPSGAASSPPPARKGAAYAVPQGDVLDRSQPTRVRIPSLKVDTDVIDLGLQPNRRMEVPQNGKQAGWFTGSPTPGQLGPSIVAAHVTWQSKRGVFFELGAMKPGQRIEVDRQDGTTAAFQVDQVGQYPKASFPTEKVYGTVDRAELRLITCGGVYDGDSGHHLDNIVVFAHLVPSTAPHAHHTG</sequence>
<dbReference type="InterPro" id="IPR042001">
    <property type="entry name" value="Sortase_F"/>
</dbReference>
<protein>
    <submittedName>
        <fullName evidence="3">Class F sortase</fullName>
    </submittedName>
</protein>
<comment type="caution">
    <text evidence="3">The sequence shown here is derived from an EMBL/GenBank/DDBJ whole genome shotgun (WGS) entry which is preliminary data.</text>
</comment>
<dbReference type="RefSeq" id="WP_277190544.1">
    <property type="nucleotide sequence ID" value="NZ_JAROAV010000003.1"/>
</dbReference>
<dbReference type="InterPro" id="IPR023365">
    <property type="entry name" value="Sortase_dom-sf"/>
</dbReference>
<dbReference type="NCBIfam" id="NF033748">
    <property type="entry name" value="class_F_sortase"/>
    <property type="match status" value="1"/>
</dbReference>
<dbReference type="Pfam" id="PF04203">
    <property type="entry name" value="Sortase"/>
    <property type="match status" value="1"/>
</dbReference>
<dbReference type="EMBL" id="JAROAV010000003">
    <property type="protein sequence ID" value="MDF8262764.1"/>
    <property type="molecule type" value="Genomic_DNA"/>
</dbReference>
<dbReference type="Proteomes" id="UP001528912">
    <property type="component" value="Unassembled WGS sequence"/>
</dbReference>
<dbReference type="SUPFAM" id="SSF63817">
    <property type="entry name" value="Sortase"/>
    <property type="match status" value="1"/>
</dbReference>
<dbReference type="CDD" id="cd05829">
    <property type="entry name" value="Sortase_F"/>
    <property type="match status" value="1"/>
</dbReference>
<dbReference type="Gene3D" id="2.40.260.10">
    <property type="entry name" value="Sortase"/>
    <property type="match status" value="1"/>
</dbReference>
<accession>A0ABT6C3W7</accession>
<feature type="compositionally biased region" description="Low complexity" evidence="2">
    <location>
        <begin position="36"/>
        <end position="56"/>
    </location>
</feature>
<evidence type="ECO:0000256" key="2">
    <source>
        <dbReference type="SAM" id="MobiDB-lite"/>
    </source>
</evidence>
<evidence type="ECO:0000313" key="3">
    <source>
        <dbReference type="EMBL" id="MDF8262764.1"/>
    </source>
</evidence>
<gene>
    <name evidence="3" type="ORF">P4R38_00715</name>
</gene>
<evidence type="ECO:0000256" key="1">
    <source>
        <dbReference type="ARBA" id="ARBA00022801"/>
    </source>
</evidence>
<reference evidence="3 4" key="1">
    <citation type="submission" date="2023-03" db="EMBL/GenBank/DDBJ databases">
        <title>YIM 133296 draft genome.</title>
        <authorList>
            <person name="Xiong L."/>
        </authorList>
    </citation>
    <scope>NUCLEOTIDE SEQUENCE [LARGE SCALE GENOMIC DNA]</scope>
    <source>
        <strain evidence="3 4">YIM 133296</strain>
    </source>
</reference>
<keyword evidence="1" id="KW-0378">Hydrolase</keyword>
<dbReference type="InterPro" id="IPR005754">
    <property type="entry name" value="Sortase"/>
</dbReference>
<proteinExistence type="predicted"/>
<keyword evidence="4" id="KW-1185">Reference proteome</keyword>